<name>A0A2Z6E585_9GAMM</name>
<protein>
    <submittedName>
        <fullName evidence="1">Uncharacterized protein</fullName>
    </submittedName>
</protein>
<dbReference type="KEGG" id="rbd:ALSL_1652"/>
<proteinExistence type="predicted"/>
<sequence length="90" mass="10463">MRRYIPTHRQPVIHLTTARVAVRVVVVTTHRRRNVPTIVIAGRIHRHARTAARRRRRRILRLHHPGTTQGHGHQDIHTLSLHLGVSLQDL</sequence>
<evidence type="ECO:0000313" key="1">
    <source>
        <dbReference type="EMBL" id="BBD80305.1"/>
    </source>
</evidence>
<reference evidence="2" key="1">
    <citation type="submission" date="2018-04" db="EMBL/GenBank/DDBJ databases">
        <authorList>
            <person name="Watanabe M."/>
            <person name="Kojima H."/>
        </authorList>
    </citation>
    <scope>NUCLEOTIDE SEQUENCE [LARGE SCALE GENOMIC DNA]</scope>
    <source>
        <strain evidence="2">Dysh456</strain>
    </source>
</reference>
<accession>A0A2Z6E585</accession>
<keyword evidence="2" id="KW-1185">Reference proteome</keyword>
<reference evidence="2" key="2">
    <citation type="submission" date="2018-06" db="EMBL/GenBank/DDBJ databases">
        <title>Genome sequence of Rhodanobacteraceae bacterium strain Dysh456.</title>
        <authorList>
            <person name="Fukui M."/>
        </authorList>
    </citation>
    <scope>NUCLEOTIDE SEQUENCE [LARGE SCALE GENOMIC DNA]</scope>
    <source>
        <strain evidence="2">Dysh456</strain>
    </source>
</reference>
<dbReference type="AlphaFoldDB" id="A0A2Z6E585"/>
<gene>
    <name evidence="1" type="ORF">ALSL_1652</name>
</gene>
<organism evidence="1 2">
    <name type="scientific">Aerosticca soli</name>
    <dbReference type="NCBI Taxonomy" id="2010829"/>
    <lineage>
        <taxon>Bacteria</taxon>
        <taxon>Pseudomonadati</taxon>
        <taxon>Pseudomonadota</taxon>
        <taxon>Gammaproteobacteria</taxon>
        <taxon>Lysobacterales</taxon>
        <taxon>Rhodanobacteraceae</taxon>
        <taxon>Aerosticca</taxon>
    </lineage>
</organism>
<evidence type="ECO:0000313" key="2">
    <source>
        <dbReference type="Proteomes" id="UP000270530"/>
    </source>
</evidence>
<dbReference type="Proteomes" id="UP000270530">
    <property type="component" value="Chromosome"/>
</dbReference>
<dbReference type="EMBL" id="AP018560">
    <property type="protein sequence ID" value="BBD80305.1"/>
    <property type="molecule type" value="Genomic_DNA"/>
</dbReference>